<dbReference type="OrthoDB" id="6409159at2759"/>
<sequence>MRSILLIALLPVFLNAQTLTKFQWSDCGSPAVDIYEVDITPMPIVQPGAIDLIFRSNFKRAMRGGLTTTLAITRTVSGLKLPIRCYLAAGIYVGSCTYDDLCKIIESLLPSFSPETCPPTVAQYGIDCNCPFQIKTGLIDIEEHFDVPDATQTIASFLASGDFEIKIDTKDANGAFGCVNIKFAVKPFKP</sequence>
<evidence type="ECO:0000256" key="2">
    <source>
        <dbReference type="SAM" id="SignalP"/>
    </source>
</evidence>
<organism evidence="4 5">
    <name type="scientific">Brachionus calyciflorus</name>
    <dbReference type="NCBI Taxonomy" id="104777"/>
    <lineage>
        <taxon>Eukaryota</taxon>
        <taxon>Metazoa</taxon>
        <taxon>Spiralia</taxon>
        <taxon>Gnathifera</taxon>
        <taxon>Rotifera</taxon>
        <taxon>Eurotatoria</taxon>
        <taxon>Monogononta</taxon>
        <taxon>Pseudotrocha</taxon>
        <taxon>Ploima</taxon>
        <taxon>Brachionidae</taxon>
        <taxon>Brachionus</taxon>
    </lineage>
</organism>
<dbReference type="GO" id="GO:0006689">
    <property type="term" value="P:ganglioside catabolic process"/>
    <property type="evidence" value="ECO:0007669"/>
    <property type="project" value="InterPro"/>
</dbReference>
<accession>A0A813NH94</accession>
<dbReference type="InterPro" id="IPR028996">
    <property type="entry name" value="GM2-AP"/>
</dbReference>
<protein>
    <recommendedName>
        <fullName evidence="3">MD-2-related lipid-recognition domain-containing protein</fullName>
    </recommendedName>
</protein>
<dbReference type="Gene3D" id="2.70.220.10">
    <property type="entry name" value="Ganglioside GM2 activator"/>
    <property type="match status" value="1"/>
</dbReference>
<dbReference type="InterPro" id="IPR036846">
    <property type="entry name" value="GM2-AP_sf"/>
</dbReference>
<dbReference type="AlphaFoldDB" id="A0A813NH94"/>
<evidence type="ECO:0000256" key="1">
    <source>
        <dbReference type="ARBA" id="ARBA00022729"/>
    </source>
</evidence>
<dbReference type="GO" id="GO:0008047">
    <property type="term" value="F:enzyme activator activity"/>
    <property type="evidence" value="ECO:0007669"/>
    <property type="project" value="InterPro"/>
</dbReference>
<dbReference type="PANTHER" id="PTHR17357">
    <property type="entry name" value="GM2 GANGLIOSIDE ACTIVATOR PROTEIN"/>
    <property type="match status" value="1"/>
</dbReference>
<evidence type="ECO:0000259" key="3">
    <source>
        <dbReference type="Pfam" id="PF02221"/>
    </source>
</evidence>
<feature type="chain" id="PRO_5032823143" description="MD-2-related lipid-recognition domain-containing protein" evidence="2">
    <location>
        <begin position="17"/>
        <end position="190"/>
    </location>
</feature>
<dbReference type="InterPro" id="IPR003172">
    <property type="entry name" value="ML_dom"/>
</dbReference>
<feature type="signal peptide" evidence="2">
    <location>
        <begin position="1"/>
        <end position="16"/>
    </location>
</feature>
<keyword evidence="5" id="KW-1185">Reference proteome</keyword>
<reference evidence="4" key="1">
    <citation type="submission" date="2021-02" db="EMBL/GenBank/DDBJ databases">
        <authorList>
            <person name="Nowell W R."/>
        </authorList>
    </citation>
    <scope>NUCLEOTIDE SEQUENCE</scope>
    <source>
        <strain evidence="4">Ploen Becks lab</strain>
    </source>
</reference>
<dbReference type="Proteomes" id="UP000663879">
    <property type="component" value="Unassembled WGS sequence"/>
</dbReference>
<dbReference type="GO" id="GO:0005319">
    <property type="term" value="F:lipid transporter activity"/>
    <property type="evidence" value="ECO:0007669"/>
    <property type="project" value="TreeGrafter"/>
</dbReference>
<name>A0A813NH94_9BILA</name>
<dbReference type="PANTHER" id="PTHR17357:SF0">
    <property type="entry name" value="GANGLIOSIDE GM2 ACTIVATOR"/>
    <property type="match status" value="1"/>
</dbReference>
<evidence type="ECO:0000313" key="5">
    <source>
        <dbReference type="Proteomes" id="UP000663879"/>
    </source>
</evidence>
<gene>
    <name evidence="4" type="ORF">OXX778_LOCUS3333</name>
</gene>
<evidence type="ECO:0000313" key="4">
    <source>
        <dbReference type="EMBL" id="CAF0739801.1"/>
    </source>
</evidence>
<dbReference type="Pfam" id="PF02221">
    <property type="entry name" value="E1_DerP2_DerF2"/>
    <property type="match status" value="1"/>
</dbReference>
<feature type="domain" description="MD-2-related lipid-recognition" evidence="3">
    <location>
        <begin position="22"/>
        <end position="183"/>
    </location>
</feature>
<dbReference type="EMBL" id="CAJNOC010000289">
    <property type="protein sequence ID" value="CAF0739801.1"/>
    <property type="molecule type" value="Genomic_DNA"/>
</dbReference>
<comment type="caution">
    <text evidence="4">The sequence shown here is derived from an EMBL/GenBank/DDBJ whole genome shotgun (WGS) entry which is preliminary data.</text>
</comment>
<dbReference type="GO" id="GO:0009898">
    <property type="term" value="C:cytoplasmic side of plasma membrane"/>
    <property type="evidence" value="ECO:0007669"/>
    <property type="project" value="TreeGrafter"/>
</dbReference>
<dbReference type="SUPFAM" id="SSF63707">
    <property type="entry name" value="Ganglioside M2 (gm2) activator"/>
    <property type="match status" value="1"/>
</dbReference>
<keyword evidence="1 2" id="KW-0732">Signal</keyword>
<proteinExistence type="predicted"/>